<evidence type="ECO:0000313" key="12">
    <source>
        <dbReference type="EMBL" id="QJD78320.1"/>
    </source>
</evidence>
<evidence type="ECO:0000256" key="7">
    <source>
        <dbReference type="ARBA" id="ARBA00023204"/>
    </source>
</evidence>
<comment type="catalytic activity">
    <reaction evidence="1">
        <text>Hydrolysis of DNA containing ring-opened 7-methylguanine residues, releasing 2,6-diamino-4-hydroxy-5-(N-methyl)formamidopyrimidine.</text>
        <dbReference type="EC" id="3.2.2.23"/>
    </reaction>
</comment>
<dbReference type="CDD" id="cd08976">
    <property type="entry name" value="BaFpgNei_N_4"/>
    <property type="match status" value="1"/>
</dbReference>
<dbReference type="Proteomes" id="UP000501128">
    <property type="component" value="Chromosome"/>
</dbReference>
<dbReference type="SMART" id="SM01232">
    <property type="entry name" value="H2TH"/>
    <property type="match status" value="1"/>
</dbReference>
<dbReference type="GO" id="GO:0003906">
    <property type="term" value="F:DNA-(apurinic or apyrimidinic site) endonuclease activity"/>
    <property type="evidence" value="ECO:0007669"/>
    <property type="project" value="InterPro"/>
</dbReference>
<dbReference type="SMART" id="SM00898">
    <property type="entry name" value="Fapy_DNA_glyco"/>
    <property type="match status" value="1"/>
</dbReference>
<organism evidence="12 13">
    <name type="scientific">Spirosoma rhododendri</name>
    <dbReference type="NCBI Taxonomy" id="2728024"/>
    <lineage>
        <taxon>Bacteria</taxon>
        <taxon>Pseudomonadati</taxon>
        <taxon>Bacteroidota</taxon>
        <taxon>Cytophagia</taxon>
        <taxon>Cytophagales</taxon>
        <taxon>Cytophagaceae</taxon>
        <taxon>Spirosoma</taxon>
    </lineage>
</organism>
<dbReference type="Pfam" id="PF06831">
    <property type="entry name" value="H2TH"/>
    <property type="match status" value="1"/>
</dbReference>
<comment type="cofactor">
    <cofactor evidence="2">
        <name>Zn(2+)</name>
        <dbReference type="ChEBI" id="CHEBI:29105"/>
    </cofactor>
</comment>
<keyword evidence="9" id="KW-0511">Multifunctional enzyme</keyword>
<dbReference type="GO" id="GO:0008534">
    <property type="term" value="F:oxidized purine nucleobase lesion DNA N-glycosylase activity"/>
    <property type="evidence" value="ECO:0007669"/>
    <property type="project" value="UniProtKB-EC"/>
</dbReference>
<dbReference type="GO" id="GO:0016829">
    <property type="term" value="F:lyase activity"/>
    <property type="evidence" value="ECO:0007669"/>
    <property type="project" value="UniProtKB-KW"/>
</dbReference>
<dbReference type="PANTHER" id="PTHR22993">
    <property type="entry name" value="FORMAMIDOPYRIMIDINE-DNA GLYCOSYLASE"/>
    <property type="match status" value="1"/>
</dbReference>
<evidence type="ECO:0000256" key="9">
    <source>
        <dbReference type="ARBA" id="ARBA00023268"/>
    </source>
</evidence>
<dbReference type="InterPro" id="IPR035937">
    <property type="entry name" value="FPG_N"/>
</dbReference>
<evidence type="ECO:0000256" key="6">
    <source>
        <dbReference type="ARBA" id="ARBA00023125"/>
    </source>
</evidence>
<evidence type="ECO:0000256" key="5">
    <source>
        <dbReference type="ARBA" id="ARBA00022801"/>
    </source>
</evidence>
<dbReference type="GO" id="GO:0006284">
    <property type="term" value="P:base-excision repair"/>
    <property type="evidence" value="ECO:0007669"/>
    <property type="project" value="InterPro"/>
</dbReference>
<protein>
    <submittedName>
        <fullName evidence="12">DNA-formamidopyrimidine glycosylase</fullName>
    </submittedName>
</protein>
<dbReference type="Gene3D" id="3.20.190.10">
    <property type="entry name" value="MutM-like, N-terminal"/>
    <property type="match status" value="1"/>
</dbReference>
<dbReference type="PANTHER" id="PTHR22993:SF9">
    <property type="entry name" value="FORMAMIDOPYRIMIDINE-DNA GLYCOSYLASE"/>
    <property type="match status" value="1"/>
</dbReference>
<dbReference type="SUPFAM" id="SSF81624">
    <property type="entry name" value="N-terminal domain of MutM-like DNA repair proteins"/>
    <property type="match status" value="1"/>
</dbReference>
<sequence>MPELPEVEIRRQYLESSALYQPIQHIEVEDRKLLTTDYTQLQQALAGRQFIGTYRVGKNLFVYTDDPAVIVRMHFGMTGDLEYYHASLDRPRFARIVFEFTSGFNLGFLCPRKFERVGLVSNIDAFLKAKKIGSDALAISLDELTQRVRAKKSPIKPVLLDQQVVAGVGNWIVDEVLFQAFIHPEQRAHTLTDEQMGQLHHSIRYVLETAIRNEATYRNFPPNFLIHVREWDDSPYDDVEAHKFCPRCQTRIERITVGGRTTFFCPKEQTLPL</sequence>
<evidence type="ECO:0000256" key="1">
    <source>
        <dbReference type="ARBA" id="ARBA00001668"/>
    </source>
</evidence>
<proteinExistence type="inferred from homology"/>
<dbReference type="GO" id="GO:0003684">
    <property type="term" value="F:damaged DNA binding"/>
    <property type="evidence" value="ECO:0007669"/>
    <property type="project" value="InterPro"/>
</dbReference>
<dbReference type="KEGG" id="srho:HH216_07705"/>
<dbReference type="SUPFAM" id="SSF46946">
    <property type="entry name" value="S13-like H2TH domain"/>
    <property type="match status" value="1"/>
</dbReference>
<keyword evidence="4" id="KW-0227">DNA damage</keyword>
<keyword evidence="10" id="KW-0326">Glycosidase</keyword>
<keyword evidence="6" id="KW-0238">DNA-binding</keyword>
<feature type="domain" description="Formamidopyrimidine-DNA glycosylase catalytic" evidence="11">
    <location>
        <begin position="2"/>
        <end position="115"/>
    </location>
</feature>
<evidence type="ECO:0000256" key="2">
    <source>
        <dbReference type="ARBA" id="ARBA00001947"/>
    </source>
</evidence>
<dbReference type="InterPro" id="IPR015886">
    <property type="entry name" value="H2TH_FPG"/>
</dbReference>
<dbReference type="AlphaFoldDB" id="A0A7L5DRP4"/>
<dbReference type="InterPro" id="IPR010663">
    <property type="entry name" value="Znf_FPG/IleRS"/>
</dbReference>
<dbReference type="RefSeq" id="WP_169550277.1">
    <property type="nucleotide sequence ID" value="NZ_CP051677.1"/>
</dbReference>
<dbReference type="PROSITE" id="PS51068">
    <property type="entry name" value="FPG_CAT"/>
    <property type="match status" value="1"/>
</dbReference>
<dbReference type="Pfam" id="PF06827">
    <property type="entry name" value="zf-FPG_IleRS"/>
    <property type="match status" value="1"/>
</dbReference>
<dbReference type="EMBL" id="CP051677">
    <property type="protein sequence ID" value="QJD78320.1"/>
    <property type="molecule type" value="Genomic_DNA"/>
</dbReference>
<keyword evidence="13" id="KW-1185">Reference proteome</keyword>
<dbReference type="GO" id="GO:0008270">
    <property type="term" value="F:zinc ion binding"/>
    <property type="evidence" value="ECO:0007669"/>
    <property type="project" value="InterPro"/>
</dbReference>
<dbReference type="SUPFAM" id="SSF57716">
    <property type="entry name" value="Glucocorticoid receptor-like (DNA-binding domain)"/>
    <property type="match status" value="1"/>
</dbReference>
<evidence type="ECO:0000313" key="13">
    <source>
        <dbReference type="Proteomes" id="UP000501128"/>
    </source>
</evidence>
<keyword evidence="7" id="KW-0234">DNA repair</keyword>
<dbReference type="InterPro" id="IPR010979">
    <property type="entry name" value="Ribosomal_uS13-like_H2TH"/>
</dbReference>
<comment type="similarity">
    <text evidence="3">Belongs to the FPG family.</text>
</comment>
<evidence type="ECO:0000256" key="8">
    <source>
        <dbReference type="ARBA" id="ARBA00023239"/>
    </source>
</evidence>
<evidence type="ECO:0000256" key="3">
    <source>
        <dbReference type="ARBA" id="ARBA00009409"/>
    </source>
</evidence>
<dbReference type="InterPro" id="IPR012319">
    <property type="entry name" value="FPG_cat"/>
</dbReference>
<dbReference type="Gene3D" id="1.10.8.50">
    <property type="match status" value="1"/>
</dbReference>
<reference evidence="12 13" key="1">
    <citation type="submission" date="2020-04" db="EMBL/GenBank/DDBJ databases">
        <title>Genome sequencing of novel species.</title>
        <authorList>
            <person name="Heo J."/>
            <person name="Kim S.-J."/>
            <person name="Kim J.-S."/>
            <person name="Hong S.-B."/>
            <person name="Kwon S.-W."/>
        </authorList>
    </citation>
    <scope>NUCLEOTIDE SEQUENCE [LARGE SCALE GENOMIC DNA]</scope>
    <source>
        <strain evidence="12 13">CJU-R4</strain>
    </source>
</reference>
<accession>A0A7L5DRP4</accession>
<evidence type="ECO:0000259" key="11">
    <source>
        <dbReference type="PROSITE" id="PS51068"/>
    </source>
</evidence>
<keyword evidence="8" id="KW-0456">Lyase</keyword>
<keyword evidence="5" id="KW-0378">Hydrolase</keyword>
<gene>
    <name evidence="12" type="ORF">HH216_07705</name>
</gene>
<name>A0A7L5DRP4_9BACT</name>
<dbReference type="Pfam" id="PF01149">
    <property type="entry name" value="Fapy_DNA_glyco"/>
    <property type="match status" value="1"/>
</dbReference>
<evidence type="ECO:0000256" key="10">
    <source>
        <dbReference type="ARBA" id="ARBA00023295"/>
    </source>
</evidence>
<evidence type="ECO:0000256" key="4">
    <source>
        <dbReference type="ARBA" id="ARBA00022763"/>
    </source>
</evidence>